<accession>A0A927R7M2</accession>
<keyword evidence="2" id="KW-1185">Reference proteome</keyword>
<organism evidence="1 2">
    <name type="scientific">Sporosarcina limicola</name>
    <dbReference type="NCBI Taxonomy" id="34101"/>
    <lineage>
        <taxon>Bacteria</taxon>
        <taxon>Bacillati</taxon>
        <taxon>Bacillota</taxon>
        <taxon>Bacilli</taxon>
        <taxon>Bacillales</taxon>
        <taxon>Caryophanaceae</taxon>
        <taxon>Sporosarcina</taxon>
    </lineage>
</organism>
<sequence length="70" mass="8125">MLGNWHVPCGAGEKLEITSNAYLLLRLVEERCLTCVQQSGTLVEYSISEMINLYYKKPYTEMKNRGYDFL</sequence>
<protein>
    <submittedName>
        <fullName evidence="1">Uncharacterized protein</fullName>
    </submittedName>
</protein>
<gene>
    <name evidence="1" type="ORF">H4683_003260</name>
</gene>
<comment type="caution">
    <text evidence="1">The sequence shown here is derived from an EMBL/GenBank/DDBJ whole genome shotgun (WGS) entry which is preliminary data.</text>
</comment>
<dbReference type="RefSeq" id="WP_192599803.1">
    <property type="nucleotide sequence ID" value="NZ_JADBEL010000021.1"/>
</dbReference>
<dbReference type="AlphaFoldDB" id="A0A927R7M2"/>
<evidence type="ECO:0000313" key="1">
    <source>
        <dbReference type="EMBL" id="MBE1556139.1"/>
    </source>
</evidence>
<evidence type="ECO:0000313" key="2">
    <source>
        <dbReference type="Proteomes" id="UP000658225"/>
    </source>
</evidence>
<proteinExistence type="predicted"/>
<name>A0A927R7M2_9BACL</name>
<dbReference type="Proteomes" id="UP000658225">
    <property type="component" value="Unassembled WGS sequence"/>
</dbReference>
<reference evidence="1" key="1">
    <citation type="submission" date="2020-10" db="EMBL/GenBank/DDBJ databases">
        <title>Genomic Encyclopedia of Type Strains, Phase IV (KMG-IV): sequencing the most valuable type-strain genomes for metagenomic binning, comparative biology and taxonomic classification.</title>
        <authorList>
            <person name="Goeker M."/>
        </authorList>
    </citation>
    <scope>NUCLEOTIDE SEQUENCE</scope>
    <source>
        <strain evidence="1">DSM 13886</strain>
    </source>
</reference>
<dbReference type="EMBL" id="JADBEL010000021">
    <property type="protein sequence ID" value="MBE1556139.1"/>
    <property type="molecule type" value="Genomic_DNA"/>
</dbReference>